<reference evidence="2" key="1">
    <citation type="submission" date="2016-10" db="EMBL/GenBank/DDBJ databases">
        <authorList>
            <person name="Varghese N."/>
            <person name="Submissions S."/>
        </authorList>
    </citation>
    <scope>NUCLEOTIDE SEQUENCE [LARGE SCALE GENOMIC DNA]</scope>
    <source>
        <strain evidence="2">DSM 19684</strain>
    </source>
</reference>
<sequence length="42" mass="4961">MLNTLFFCLNHFFNDLLVSGSVLGNYIYRFNNLFDKITMNPL</sequence>
<keyword evidence="2" id="KW-1185">Reference proteome</keyword>
<evidence type="ECO:0000313" key="1">
    <source>
        <dbReference type="EMBL" id="SDG23071.1"/>
    </source>
</evidence>
<organism evidence="1 2">
    <name type="scientific">Epilithonimonas hungarica</name>
    <dbReference type="NCBI Taxonomy" id="454006"/>
    <lineage>
        <taxon>Bacteria</taxon>
        <taxon>Pseudomonadati</taxon>
        <taxon>Bacteroidota</taxon>
        <taxon>Flavobacteriia</taxon>
        <taxon>Flavobacteriales</taxon>
        <taxon>Weeksellaceae</taxon>
        <taxon>Chryseobacterium group</taxon>
        <taxon>Epilithonimonas</taxon>
    </lineage>
</organism>
<protein>
    <submittedName>
        <fullName evidence="1">Uncharacterized protein</fullName>
    </submittedName>
</protein>
<evidence type="ECO:0000313" key="2">
    <source>
        <dbReference type="Proteomes" id="UP000199203"/>
    </source>
</evidence>
<accession>A0A1G7SJD6</accession>
<proteinExistence type="predicted"/>
<name>A0A1G7SJD6_9FLAO</name>
<gene>
    <name evidence="1" type="ORF">SAMN05421825_2992</name>
</gene>
<dbReference type="STRING" id="454006.SAMN05421825_2992"/>
<dbReference type="EMBL" id="FNBH01000003">
    <property type="protein sequence ID" value="SDG23071.1"/>
    <property type="molecule type" value="Genomic_DNA"/>
</dbReference>
<dbReference type="Proteomes" id="UP000199203">
    <property type="component" value="Unassembled WGS sequence"/>
</dbReference>
<dbReference type="AlphaFoldDB" id="A0A1G7SJD6"/>